<dbReference type="InterPro" id="IPR016167">
    <property type="entry name" value="FAD-bd_PCMH_sub1"/>
</dbReference>
<dbReference type="Gene3D" id="3.30.43.10">
    <property type="entry name" value="Uridine Diphospho-n-acetylenolpyruvylglucosamine Reductase, domain 2"/>
    <property type="match status" value="1"/>
</dbReference>
<sequence length="67" mass="7734">MILPKNVSQSDFTAAVAKFEKALGKEWVFKTQEDLDLYRDAYSPQWDDDDEPIPSFWLALWDGSCFG</sequence>
<dbReference type="RefSeq" id="WP_002825473.1">
    <property type="nucleotide sequence ID" value="NZ_AP028341.1"/>
</dbReference>
<accession>A0A825JNS1</accession>
<dbReference type="AlphaFoldDB" id="A0A825JNS1"/>
<organism evidence="1 2">
    <name type="scientific">Campylobacter coli</name>
    <dbReference type="NCBI Taxonomy" id="195"/>
    <lineage>
        <taxon>Bacteria</taxon>
        <taxon>Pseudomonadati</taxon>
        <taxon>Campylobacterota</taxon>
        <taxon>Epsilonproteobacteria</taxon>
        <taxon>Campylobacterales</taxon>
        <taxon>Campylobacteraceae</taxon>
        <taxon>Campylobacter</taxon>
    </lineage>
</organism>
<evidence type="ECO:0000313" key="2">
    <source>
        <dbReference type="Proteomes" id="UP000557830"/>
    </source>
</evidence>
<dbReference type="EMBL" id="AABUYW010000006">
    <property type="protein sequence ID" value="EAJ1076806.1"/>
    <property type="molecule type" value="Genomic_DNA"/>
</dbReference>
<proteinExistence type="predicted"/>
<reference evidence="1 2" key="1">
    <citation type="submission" date="2018-05" db="EMBL/GenBank/DDBJ databases">
        <authorList>
            <consortium name="NARMS: The National Antimicrobial Resistance Monitoring System"/>
        </authorList>
    </citation>
    <scope>NUCLEOTIDE SEQUENCE [LARGE SCALE GENOMIC DNA]</scope>
    <source>
        <strain evidence="1 2">FSIS1609200</strain>
    </source>
</reference>
<evidence type="ECO:0000313" key="1">
    <source>
        <dbReference type="EMBL" id="EAJ1076806.1"/>
    </source>
</evidence>
<gene>
    <name evidence="1" type="ORF">BU953_04120</name>
</gene>
<protein>
    <submittedName>
        <fullName evidence="1">Uncharacterized protein</fullName>
    </submittedName>
</protein>
<comment type="caution">
    <text evidence="1">The sequence shown here is derived from an EMBL/GenBank/DDBJ whole genome shotgun (WGS) entry which is preliminary data.</text>
</comment>
<name>A0A825JNS1_CAMCO</name>
<dbReference type="Proteomes" id="UP000557830">
    <property type="component" value="Unassembled WGS sequence"/>
</dbReference>